<dbReference type="EMBL" id="CP023004">
    <property type="protein sequence ID" value="AWI09979.1"/>
    <property type="molecule type" value="Genomic_DNA"/>
</dbReference>
<proteinExistence type="predicted"/>
<evidence type="ECO:0000313" key="3">
    <source>
        <dbReference type="Proteomes" id="UP000244896"/>
    </source>
</evidence>
<accession>A0A2U8E4X3</accession>
<gene>
    <name evidence="2" type="ORF">CKA38_12620</name>
</gene>
<dbReference type="Proteomes" id="UP000244896">
    <property type="component" value="Chromosome"/>
</dbReference>
<feature type="region of interest" description="Disordered" evidence="1">
    <location>
        <begin position="1"/>
        <end position="30"/>
    </location>
</feature>
<organism evidence="2 3">
    <name type="scientific">Ereboglobus luteus</name>
    <dbReference type="NCBI Taxonomy" id="1796921"/>
    <lineage>
        <taxon>Bacteria</taxon>
        <taxon>Pseudomonadati</taxon>
        <taxon>Verrucomicrobiota</taxon>
        <taxon>Opitutia</taxon>
        <taxon>Opitutales</taxon>
        <taxon>Opitutaceae</taxon>
        <taxon>Ereboglobus</taxon>
    </lineage>
</organism>
<evidence type="ECO:0000313" key="2">
    <source>
        <dbReference type="EMBL" id="AWI09979.1"/>
    </source>
</evidence>
<dbReference type="KEGG" id="elut:CKA38_12620"/>
<reference evidence="2 3" key="1">
    <citation type="journal article" date="2018" name="Syst. Appl. Microbiol.">
        <title>Ereboglobus luteus gen. nov. sp. nov. from cockroach guts, and new insights into the oxygen relationship of the genera Opitutus and Didymococcus (Verrucomicrobia: Opitutaceae).</title>
        <authorList>
            <person name="Tegtmeier D."/>
            <person name="Belitz A."/>
            <person name="Radek R."/>
            <person name="Heimerl T."/>
            <person name="Brune A."/>
        </authorList>
    </citation>
    <scope>NUCLEOTIDE SEQUENCE [LARGE SCALE GENOMIC DNA]</scope>
    <source>
        <strain evidence="2 3">Ho45</strain>
    </source>
</reference>
<evidence type="ECO:0000256" key="1">
    <source>
        <dbReference type="SAM" id="MobiDB-lite"/>
    </source>
</evidence>
<keyword evidence="3" id="KW-1185">Reference proteome</keyword>
<protein>
    <submittedName>
        <fullName evidence="2">Uncharacterized protein</fullName>
    </submittedName>
</protein>
<dbReference type="AlphaFoldDB" id="A0A2U8E4X3"/>
<name>A0A2U8E4X3_9BACT</name>
<sequence>MFRHPCGAGEAGFEIGDGGGDAGLPGFESGEGDFGGDVALEVDGGAVVEGALDGGADIGEIPAQAGEALAYGSGFRGVGCGHGCS</sequence>